<feature type="transmembrane region" description="Helical" evidence="8">
    <location>
        <begin position="68"/>
        <end position="92"/>
    </location>
</feature>
<dbReference type="InterPro" id="IPR011527">
    <property type="entry name" value="ABC1_TM_dom"/>
</dbReference>
<dbReference type="InterPro" id="IPR003593">
    <property type="entry name" value="AAA+_ATPase"/>
</dbReference>
<dbReference type="PROSITE" id="PS00211">
    <property type="entry name" value="ABC_TRANSPORTER_1"/>
    <property type="match status" value="1"/>
</dbReference>
<dbReference type="PANTHER" id="PTHR43394">
    <property type="entry name" value="ATP-DEPENDENT PERMEASE MDL1, MITOCHONDRIAL"/>
    <property type="match status" value="1"/>
</dbReference>
<keyword evidence="4 11" id="KW-0067">ATP-binding</keyword>
<keyword evidence="3" id="KW-0547">Nucleotide-binding</keyword>
<evidence type="ECO:0000256" key="1">
    <source>
        <dbReference type="ARBA" id="ARBA00004651"/>
    </source>
</evidence>
<dbReference type="RefSeq" id="WP_311661950.1">
    <property type="nucleotide sequence ID" value="NZ_JAVRHT010000004.1"/>
</dbReference>
<dbReference type="CDD" id="cd18544">
    <property type="entry name" value="ABC_6TM_TmrA_like"/>
    <property type="match status" value="1"/>
</dbReference>
<sequence>MAEDAPDTNQRPPRRLARRLGALLWPYRWQVAGALALTLAVAFLGPLRPRLVQIAVDDHITTGDLPGLFRVVALIGLVLLGEGVASFALTYLTQWVGQHALYDLRTRVFRFVERQRLAFFDKTPIGTLITRATSDIEALADLLSAGAVTMIGDLGRLLFIGYFMLSLNLELGLVALLALPPMVLATEVFRRKMRRAYRETRKQVGRLNAFLQEHVSGMSVVQIFGREGEEQRRFEDVNAAHRDAHVQTVYYYALFYPVVDLIASVALGLVVWFGGTEAMREAVTVGTLIAFVQYVRMFFEPVRNLSDQLNSIQAAFAASERVFDLLDDDQSLAAPPRPAHFDGGRARGRIAFEDVWFAYERLPEAERDGEGSGIERDGQTRGGAAGGEDSAHPSSSPHPPSLPDWNWVLRGVSFVAEPGETLALVGATGSGKSTILSLLLRFYEPQRGRVTIDGIDVKDLPLDELRRQVGLVLQDVFLFSGSIEENVTLGADVPRERVVGAAELVGADRFIDRLPDGYASDVGERGGTLSLGQRQLLSFVRTLLYDPAVLVLDEATSSVDTETEEAVQRAVDVLMDGRTALVVAHRLSTVQDAQTILVLHKGEVRERGSHQALLAQGGLYRRLYELQYADQERAAA</sequence>
<keyword evidence="6 8" id="KW-0472">Membrane</keyword>
<protein>
    <submittedName>
        <fullName evidence="11">ABC transporter ATP-binding protein</fullName>
    </submittedName>
</protein>
<feature type="compositionally biased region" description="Basic and acidic residues" evidence="7">
    <location>
        <begin position="366"/>
        <end position="379"/>
    </location>
</feature>
<organism evidence="11 12">
    <name type="scientific">Rubrivirga litoralis</name>
    <dbReference type="NCBI Taxonomy" id="3075598"/>
    <lineage>
        <taxon>Bacteria</taxon>
        <taxon>Pseudomonadati</taxon>
        <taxon>Rhodothermota</taxon>
        <taxon>Rhodothermia</taxon>
        <taxon>Rhodothermales</taxon>
        <taxon>Rubricoccaceae</taxon>
        <taxon>Rubrivirga</taxon>
    </lineage>
</organism>
<dbReference type="PROSITE" id="PS50929">
    <property type="entry name" value="ABC_TM1F"/>
    <property type="match status" value="1"/>
</dbReference>
<dbReference type="Gene3D" id="3.40.50.300">
    <property type="entry name" value="P-loop containing nucleotide triphosphate hydrolases"/>
    <property type="match status" value="1"/>
</dbReference>
<evidence type="ECO:0000313" key="11">
    <source>
        <dbReference type="EMBL" id="MDT0630679.1"/>
    </source>
</evidence>
<dbReference type="GO" id="GO:0005524">
    <property type="term" value="F:ATP binding"/>
    <property type="evidence" value="ECO:0007669"/>
    <property type="project" value="UniProtKB-KW"/>
</dbReference>
<dbReference type="InterPro" id="IPR036640">
    <property type="entry name" value="ABC1_TM_sf"/>
</dbReference>
<evidence type="ECO:0000256" key="8">
    <source>
        <dbReference type="SAM" id="Phobius"/>
    </source>
</evidence>
<evidence type="ECO:0000256" key="6">
    <source>
        <dbReference type="ARBA" id="ARBA00023136"/>
    </source>
</evidence>
<evidence type="ECO:0000256" key="2">
    <source>
        <dbReference type="ARBA" id="ARBA00022692"/>
    </source>
</evidence>
<dbReference type="SUPFAM" id="SSF52540">
    <property type="entry name" value="P-loop containing nucleoside triphosphate hydrolases"/>
    <property type="match status" value="1"/>
</dbReference>
<gene>
    <name evidence="11" type="ORF">RM540_02870</name>
</gene>
<accession>A0ABU3BN12</accession>
<evidence type="ECO:0000259" key="10">
    <source>
        <dbReference type="PROSITE" id="PS50929"/>
    </source>
</evidence>
<evidence type="ECO:0000256" key="7">
    <source>
        <dbReference type="SAM" id="MobiDB-lite"/>
    </source>
</evidence>
<dbReference type="InterPro" id="IPR017871">
    <property type="entry name" value="ABC_transporter-like_CS"/>
</dbReference>
<comment type="caution">
    <text evidence="11">The sequence shown here is derived from an EMBL/GenBank/DDBJ whole genome shotgun (WGS) entry which is preliminary data.</text>
</comment>
<evidence type="ECO:0000256" key="5">
    <source>
        <dbReference type="ARBA" id="ARBA00022989"/>
    </source>
</evidence>
<dbReference type="PROSITE" id="PS50893">
    <property type="entry name" value="ABC_TRANSPORTER_2"/>
    <property type="match status" value="1"/>
</dbReference>
<feature type="domain" description="ABC transmembrane type-1" evidence="10">
    <location>
        <begin position="32"/>
        <end position="314"/>
    </location>
</feature>
<proteinExistence type="predicted"/>
<keyword evidence="5 8" id="KW-1133">Transmembrane helix</keyword>
<keyword evidence="12" id="KW-1185">Reference proteome</keyword>
<evidence type="ECO:0000256" key="3">
    <source>
        <dbReference type="ARBA" id="ARBA00022741"/>
    </source>
</evidence>
<feature type="transmembrane region" description="Helical" evidence="8">
    <location>
        <begin position="249"/>
        <end position="273"/>
    </location>
</feature>
<dbReference type="Proteomes" id="UP001267426">
    <property type="component" value="Unassembled WGS sequence"/>
</dbReference>
<feature type="transmembrane region" description="Helical" evidence="8">
    <location>
        <begin position="27"/>
        <end position="47"/>
    </location>
</feature>
<feature type="region of interest" description="Disordered" evidence="7">
    <location>
        <begin position="366"/>
        <end position="402"/>
    </location>
</feature>
<name>A0ABU3BN12_9BACT</name>
<dbReference type="PANTHER" id="PTHR43394:SF1">
    <property type="entry name" value="ATP-BINDING CASSETTE SUB-FAMILY B MEMBER 10, MITOCHONDRIAL"/>
    <property type="match status" value="1"/>
</dbReference>
<feature type="domain" description="ABC transporter" evidence="9">
    <location>
        <begin position="391"/>
        <end position="626"/>
    </location>
</feature>
<dbReference type="EMBL" id="JAVRHT010000004">
    <property type="protein sequence ID" value="MDT0630679.1"/>
    <property type="molecule type" value="Genomic_DNA"/>
</dbReference>
<dbReference type="InterPro" id="IPR039421">
    <property type="entry name" value="Type_1_exporter"/>
</dbReference>
<reference evidence="11 12" key="1">
    <citation type="submission" date="2023-09" db="EMBL/GenBank/DDBJ databases">
        <authorList>
            <person name="Rey-Velasco X."/>
        </authorList>
    </citation>
    <scope>NUCLEOTIDE SEQUENCE [LARGE SCALE GENOMIC DNA]</scope>
    <source>
        <strain evidence="11 12">F394</strain>
    </source>
</reference>
<dbReference type="Gene3D" id="1.20.1560.10">
    <property type="entry name" value="ABC transporter type 1, transmembrane domain"/>
    <property type="match status" value="1"/>
</dbReference>
<dbReference type="Pfam" id="PF00005">
    <property type="entry name" value="ABC_tran"/>
    <property type="match status" value="1"/>
</dbReference>
<feature type="transmembrane region" description="Helical" evidence="8">
    <location>
        <begin position="159"/>
        <end position="185"/>
    </location>
</feature>
<feature type="transmembrane region" description="Helical" evidence="8">
    <location>
        <begin position="279"/>
        <end position="299"/>
    </location>
</feature>
<keyword evidence="2 8" id="KW-0812">Transmembrane</keyword>
<dbReference type="Pfam" id="PF00664">
    <property type="entry name" value="ABC_membrane"/>
    <property type="match status" value="1"/>
</dbReference>
<evidence type="ECO:0000259" key="9">
    <source>
        <dbReference type="PROSITE" id="PS50893"/>
    </source>
</evidence>
<dbReference type="InterPro" id="IPR003439">
    <property type="entry name" value="ABC_transporter-like_ATP-bd"/>
</dbReference>
<evidence type="ECO:0000256" key="4">
    <source>
        <dbReference type="ARBA" id="ARBA00022840"/>
    </source>
</evidence>
<evidence type="ECO:0000313" key="12">
    <source>
        <dbReference type="Proteomes" id="UP001267426"/>
    </source>
</evidence>
<comment type="subcellular location">
    <subcellularLocation>
        <location evidence="1">Cell membrane</location>
        <topology evidence="1">Multi-pass membrane protein</topology>
    </subcellularLocation>
</comment>
<dbReference type="SUPFAM" id="SSF90123">
    <property type="entry name" value="ABC transporter transmembrane region"/>
    <property type="match status" value="1"/>
</dbReference>
<dbReference type="InterPro" id="IPR027417">
    <property type="entry name" value="P-loop_NTPase"/>
</dbReference>
<dbReference type="SMART" id="SM00382">
    <property type="entry name" value="AAA"/>
    <property type="match status" value="1"/>
</dbReference>